<dbReference type="EMBL" id="BK016136">
    <property type="protein sequence ID" value="DAF97687.1"/>
    <property type="molecule type" value="Genomic_DNA"/>
</dbReference>
<protein>
    <submittedName>
        <fullName evidence="2">RNase H</fullName>
    </submittedName>
</protein>
<dbReference type="GO" id="GO:0004523">
    <property type="term" value="F:RNA-DNA hybrid ribonuclease activity"/>
    <property type="evidence" value="ECO:0007669"/>
    <property type="project" value="InterPro"/>
</dbReference>
<dbReference type="Pfam" id="PF00075">
    <property type="entry name" value="RNase_H"/>
    <property type="match status" value="1"/>
</dbReference>
<evidence type="ECO:0000313" key="2">
    <source>
        <dbReference type="EMBL" id="DAF97687.1"/>
    </source>
</evidence>
<organism evidence="2">
    <name type="scientific">Myoviridae sp. ctYA416</name>
    <dbReference type="NCBI Taxonomy" id="2825125"/>
    <lineage>
        <taxon>Viruses</taxon>
        <taxon>Duplodnaviria</taxon>
        <taxon>Heunggongvirae</taxon>
        <taxon>Uroviricota</taxon>
        <taxon>Caudoviricetes</taxon>
    </lineage>
</organism>
<feature type="domain" description="RNase H type-1" evidence="1">
    <location>
        <begin position="1"/>
        <end position="156"/>
    </location>
</feature>
<dbReference type="Gene3D" id="3.30.420.10">
    <property type="entry name" value="Ribonuclease H-like superfamily/Ribonuclease H"/>
    <property type="match status" value="1"/>
</dbReference>
<dbReference type="PROSITE" id="PS50879">
    <property type="entry name" value="RNASE_H_1"/>
    <property type="match status" value="1"/>
</dbReference>
<name>A0A8S5UT75_9CAUD</name>
<sequence>MRKLTIFTDASLLGKVDKNNGNRVCAGAIAVSNGTRECELHSILEGATNNQGELTALSLAMIIADRYKDRYDTFDIFSDSLISVKGLREWIYTWVRTSRDGILRSTTGEVKNQDIILRIANFIVCRFDHTKSINIYHCNGHIYSKRDYRKALRNLCMNFNYISDAGIEYLKSNLQHIQRWNNYIDESTRASLTRPQYGVEYIYDALKYDYAFNDNPIFDLLGHYENVVGKNFII</sequence>
<dbReference type="InterPro" id="IPR012337">
    <property type="entry name" value="RNaseH-like_sf"/>
</dbReference>
<proteinExistence type="predicted"/>
<evidence type="ECO:0000259" key="1">
    <source>
        <dbReference type="PROSITE" id="PS50879"/>
    </source>
</evidence>
<dbReference type="InterPro" id="IPR036397">
    <property type="entry name" value="RNaseH_sf"/>
</dbReference>
<accession>A0A8S5UT75</accession>
<reference evidence="2" key="1">
    <citation type="journal article" date="2021" name="Proc. Natl. Acad. Sci. U.S.A.">
        <title>A Catalog of Tens of Thousands of Viruses from Human Metagenomes Reveals Hidden Associations with Chronic Diseases.</title>
        <authorList>
            <person name="Tisza M.J."/>
            <person name="Buck C.B."/>
        </authorList>
    </citation>
    <scope>NUCLEOTIDE SEQUENCE</scope>
    <source>
        <strain evidence="2">CtYA416</strain>
    </source>
</reference>
<dbReference type="GO" id="GO:0003676">
    <property type="term" value="F:nucleic acid binding"/>
    <property type="evidence" value="ECO:0007669"/>
    <property type="project" value="InterPro"/>
</dbReference>
<dbReference type="InterPro" id="IPR002156">
    <property type="entry name" value="RNaseH_domain"/>
</dbReference>
<dbReference type="SUPFAM" id="SSF53098">
    <property type="entry name" value="Ribonuclease H-like"/>
    <property type="match status" value="1"/>
</dbReference>